<keyword evidence="2" id="KW-1185">Reference proteome</keyword>
<comment type="caution">
    <text evidence="1">The sequence shown here is derived from an EMBL/GenBank/DDBJ whole genome shotgun (WGS) entry which is preliminary data.</text>
</comment>
<dbReference type="Proteomes" id="UP000234420">
    <property type="component" value="Unassembled WGS sequence"/>
</dbReference>
<dbReference type="EMBL" id="NPIB01000003">
    <property type="protein sequence ID" value="PLC59159.1"/>
    <property type="molecule type" value="Genomic_DNA"/>
</dbReference>
<evidence type="ECO:0000313" key="1">
    <source>
        <dbReference type="EMBL" id="PLC59159.1"/>
    </source>
</evidence>
<dbReference type="AlphaFoldDB" id="A0A2N4UVW8"/>
<sequence>MNDVDFLFIASLYSTHAVKYDSMIQPNIYNAMYDYPELLTFYSTRSVNVMIFVGLSTTDSVNNERQLSKAN</sequence>
<reference evidence="1 2" key="1">
    <citation type="journal article" date="2018" name="Syst. Appl. Microbiol.">
        <title>Photobacterium carnosum sp. nov., isolated from spoiled modified atmosphere packaged poultry meat.</title>
        <authorList>
            <person name="Hilgarth M."/>
            <person name="Fuertes S."/>
            <person name="Ehrmann M."/>
            <person name="Vogel R.F."/>
        </authorList>
    </citation>
    <scope>NUCLEOTIDE SEQUENCE [LARGE SCALE GENOMIC DNA]</scope>
    <source>
        <strain evidence="1 2">TMW 2.2021</strain>
    </source>
</reference>
<evidence type="ECO:0000313" key="2">
    <source>
        <dbReference type="Proteomes" id="UP000234420"/>
    </source>
</evidence>
<protein>
    <submittedName>
        <fullName evidence="1">Uncharacterized protein</fullName>
    </submittedName>
</protein>
<proteinExistence type="predicted"/>
<organism evidence="1 2">
    <name type="scientific">Photobacterium carnosum</name>
    <dbReference type="NCBI Taxonomy" id="2023717"/>
    <lineage>
        <taxon>Bacteria</taxon>
        <taxon>Pseudomonadati</taxon>
        <taxon>Pseudomonadota</taxon>
        <taxon>Gammaproteobacteria</taxon>
        <taxon>Vibrionales</taxon>
        <taxon>Vibrionaceae</taxon>
        <taxon>Photobacterium</taxon>
    </lineage>
</organism>
<name>A0A2N4UVW8_9GAMM</name>
<accession>A0A2N4UVW8</accession>
<gene>
    <name evidence="1" type="ORF">CIK00_05045</name>
</gene>